<dbReference type="Proteomes" id="UP000789831">
    <property type="component" value="Unassembled WGS sequence"/>
</dbReference>
<gene>
    <name evidence="1" type="ORF">AGERDE_LOCUS42</name>
</gene>
<dbReference type="AlphaFoldDB" id="A0A9N8UYF2"/>
<evidence type="ECO:0000313" key="2">
    <source>
        <dbReference type="Proteomes" id="UP000789831"/>
    </source>
</evidence>
<comment type="caution">
    <text evidence="1">The sequence shown here is derived from an EMBL/GenBank/DDBJ whole genome shotgun (WGS) entry which is preliminary data.</text>
</comment>
<organism evidence="1 2">
    <name type="scientific">Ambispora gerdemannii</name>
    <dbReference type="NCBI Taxonomy" id="144530"/>
    <lineage>
        <taxon>Eukaryota</taxon>
        <taxon>Fungi</taxon>
        <taxon>Fungi incertae sedis</taxon>
        <taxon>Mucoromycota</taxon>
        <taxon>Glomeromycotina</taxon>
        <taxon>Glomeromycetes</taxon>
        <taxon>Archaeosporales</taxon>
        <taxon>Ambisporaceae</taxon>
        <taxon>Ambispora</taxon>
    </lineage>
</organism>
<proteinExistence type="predicted"/>
<evidence type="ECO:0000313" key="1">
    <source>
        <dbReference type="EMBL" id="CAG8433113.1"/>
    </source>
</evidence>
<reference evidence="1" key="1">
    <citation type="submission" date="2021-06" db="EMBL/GenBank/DDBJ databases">
        <authorList>
            <person name="Kallberg Y."/>
            <person name="Tangrot J."/>
            <person name="Rosling A."/>
        </authorList>
    </citation>
    <scope>NUCLEOTIDE SEQUENCE</scope>
    <source>
        <strain evidence="1">MT106</strain>
    </source>
</reference>
<dbReference type="OrthoDB" id="10555213at2759"/>
<name>A0A9N8UYF2_9GLOM</name>
<dbReference type="EMBL" id="CAJVPL010000002">
    <property type="protein sequence ID" value="CAG8433113.1"/>
    <property type="molecule type" value="Genomic_DNA"/>
</dbReference>
<accession>A0A9N8UYF2</accession>
<protein>
    <submittedName>
        <fullName evidence="1">7782_t:CDS:1</fullName>
    </submittedName>
</protein>
<keyword evidence="2" id="KW-1185">Reference proteome</keyword>
<sequence>MASCIVCRGHAATLNSCLNGNPNITAQQSLIGKVFQSGGLSINSTEDISLPELLAPVAQCVCIPTFPQQYNDCMTCFNGTGKIPASGNTTFNLEDITAACQIEAQLLANTTVVVPSIGNSTTITTSSAPRKSFNSKKVLVAGLTIVALLAGNL</sequence>